<evidence type="ECO:0000313" key="1">
    <source>
        <dbReference type="EMBL" id="OAT04612.1"/>
    </source>
</evidence>
<dbReference type="RefSeq" id="XP_031576275.1">
    <property type="nucleotide sequence ID" value="XM_031720201.1"/>
</dbReference>
<dbReference type="AlphaFoldDB" id="A0A179UDM9"/>
<dbReference type="KEGG" id="bgh:BDBG_01135"/>
<reference evidence="2" key="1">
    <citation type="journal article" date="2015" name="PLoS Genet.">
        <title>The dynamic genome and transcriptome of the human fungal pathogen Blastomyces and close relative Emmonsia.</title>
        <authorList>
            <person name="Munoz J.F."/>
            <person name="Gauthier G.M."/>
            <person name="Desjardins C.A."/>
            <person name="Gallo J.E."/>
            <person name="Holder J."/>
            <person name="Sullivan T.D."/>
            <person name="Marty A.J."/>
            <person name="Carmen J.C."/>
            <person name="Chen Z."/>
            <person name="Ding L."/>
            <person name="Gujja S."/>
            <person name="Magrini V."/>
            <person name="Misas E."/>
            <person name="Mitreva M."/>
            <person name="Priest M."/>
            <person name="Saif S."/>
            <person name="Whiston E.A."/>
            <person name="Young S."/>
            <person name="Zeng Q."/>
            <person name="Goldman W.E."/>
            <person name="Mardis E.R."/>
            <person name="Taylor J.W."/>
            <person name="McEwen J.G."/>
            <person name="Clay O.K."/>
            <person name="Klein B.S."/>
            <person name="Cuomo C.A."/>
        </authorList>
    </citation>
    <scope>NUCLEOTIDE SEQUENCE [LARGE SCALE GENOMIC DNA]</scope>
    <source>
        <strain evidence="2">SLH14081</strain>
    </source>
</reference>
<accession>A0A179UDM9</accession>
<gene>
    <name evidence="1" type="ORF">BDBG_01135</name>
</gene>
<dbReference type="EMBL" id="GG657449">
    <property type="protein sequence ID" value="OAT04612.1"/>
    <property type="molecule type" value="Genomic_DNA"/>
</dbReference>
<sequence>MAPCSHNKRPRSAHTGQFVSREIVMGFAVHEVMVSTDTKKLFMTVKFNIAGTSTLCFSDDMTLKID</sequence>
<evidence type="ECO:0000313" key="2">
    <source>
        <dbReference type="Proteomes" id="UP000002038"/>
    </source>
</evidence>
<proteinExistence type="predicted"/>
<organism evidence="1 2">
    <name type="scientific">Blastomyces gilchristii (strain SLH14081)</name>
    <name type="common">Blastomyces dermatitidis</name>
    <dbReference type="NCBI Taxonomy" id="559298"/>
    <lineage>
        <taxon>Eukaryota</taxon>
        <taxon>Fungi</taxon>
        <taxon>Dikarya</taxon>
        <taxon>Ascomycota</taxon>
        <taxon>Pezizomycotina</taxon>
        <taxon>Eurotiomycetes</taxon>
        <taxon>Eurotiomycetidae</taxon>
        <taxon>Onygenales</taxon>
        <taxon>Ajellomycetaceae</taxon>
        <taxon>Blastomyces</taxon>
    </lineage>
</organism>
<dbReference type="Proteomes" id="UP000002038">
    <property type="component" value="Unassembled WGS sequence"/>
</dbReference>
<dbReference type="GeneID" id="8506991"/>
<keyword evidence="2" id="KW-1185">Reference proteome</keyword>
<dbReference type="VEuPathDB" id="FungiDB:BDBG_01135"/>
<protein>
    <submittedName>
        <fullName evidence="1">Uncharacterized protein</fullName>
    </submittedName>
</protein>
<name>A0A179UDM9_BLAGS</name>